<protein>
    <submittedName>
        <fullName evidence="4">DUF2294 family protein</fullName>
    </submittedName>
</protein>
<dbReference type="InterPro" id="IPR001789">
    <property type="entry name" value="Sig_transdc_resp-reg_receiver"/>
</dbReference>
<sequence length="260" mass="29597">MQSTRNHNLLNNIRVLLVEDDDFTKVELERFLKRRVGKLLTATSGMEGLDILQRNKVDIIITDLKMPNMNGLEMIKIAKKDGYEGPVIIISALSDSSTILKAVDIGIVKYIIKPIDTNQLIFTMEELSSNILKNKYNGLIINEDIILDRDKKVELEKDIGRKVAYFLKTYTGKGPKNIHVFLQGNEIIIKAEEVLSIMEANIISDMKNYSIVDYNRTLFYNVNKSILETLIKEVINTEIDLVEVNSSSLKNLDILKSSFN</sequence>
<dbReference type="InterPro" id="IPR050595">
    <property type="entry name" value="Bact_response_regulator"/>
</dbReference>
<proteinExistence type="predicted"/>
<keyword evidence="1 2" id="KW-0597">Phosphoprotein</keyword>
<dbReference type="SMART" id="SM00448">
    <property type="entry name" value="REC"/>
    <property type="match status" value="1"/>
</dbReference>
<evidence type="ECO:0000313" key="5">
    <source>
        <dbReference type="Proteomes" id="UP000749471"/>
    </source>
</evidence>
<feature type="modified residue" description="4-aspartylphosphate" evidence="2">
    <location>
        <position position="63"/>
    </location>
</feature>
<keyword evidence="5" id="KW-1185">Reference proteome</keyword>
<dbReference type="RefSeq" id="WP_216520035.1">
    <property type="nucleotide sequence ID" value="NZ_JAHLPM010000009.1"/>
</dbReference>
<dbReference type="Proteomes" id="UP000749471">
    <property type="component" value="Unassembled WGS sequence"/>
</dbReference>
<evidence type="ECO:0000256" key="1">
    <source>
        <dbReference type="ARBA" id="ARBA00022553"/>
    </source>
</evidence>
<gene>
    <name evidence="4" type="ORF">KQI42_11935</name>
</gene>
<dbReference type="PROSITE" id="PS50110">
    <property type="entry name" value="RESPONSE_REGULATORY"/>
    <property type="match status" value="1"/>
</dbReference>
<accession>A0ABS6E740</accession>
<dbReference type="Pfam" id="PF10057">
    <property type="entry name" value="MpsC"/>
    <property type="match status" value="1"/>
</dbReference>
<evidence type="ECO:0000259" key="3">
    <source>
        <dbReference type="PROSITE" id="PS50110"/>
    </source>
</evidence>
<evidence type="ECO:0000313" key="4">
    <source>
        <dbReference type="EMBL" id="MBU5438727.1"/>
    </source>
</evidence>
<feature type="domain" description="Response regulatory" evidence="3">
    <location>
        <begin position="14"/>
        <end position="128"/>
    </location>
</feature>
<dbReference type="PANTHER" id="PTHR44591:SF3">
    <property type="entry name" value="RESPONSE REGULATORY DOMAIN-CONTAINING PROTEIN"/>
    <property type="match status" value="1"/>
</dbReference>
<name>A0ABS6E740_9FIRM</name>
<dbReference type="InterPro" id="IPR018745">
    <property type="entry name" value="MpsC"/>
</dbReference>
<dbReference type="EMBL" id="JAHLPM010000009">
    <property type="protein sequence ID" value="MBU5438727.1"/>
    <property type="molecule type" value="Genomic_DNA"/>
</dbReference>
<dbReference type="PANTHER" id="PTHR44591">
    <property type="entry name" value="STRESS RESPONSE REGULATOR PROTEIN 1"/>
    <property type="match status" value="1"/>
</dbReference>
<comment type="caution">
    <text evidence="4">The sequence shown here is derived from an EMBL/GenBank/DDBJ whole genome shotgun (WGS) entry which is preliminary data.</text>
</comment>
<reference evidence="4 5" key="1">
    <citation type="submission" date="2021-06" db="EMBL/GenBank/DDBJ databases">
        <authorList>
            <person name="Sun Q."/>
            <person name="Li D."/>
        </authorList>
    </citation>
    <scope>NUCLEOTIDE SEQUENCE [LARGE SCALE GENOMIC DNA]</scope>
    <source>
        <strain evidence="4 5">MSJ-40</strain>
    </source>
</reference>
<evidence type="ECO:0000256" key="2">
    <source>
        <dbReference type="PROSITE-ProRule" id="PRU00169"/>
    </source>
</evidence>
<organism evidence="4 5">
    <name type="scientific">Tissierella simiarum</name>
    <dbReference type="NCBI Taxonomy" id="2841534"/>
    <lineage>
        <taxon>Bacteria</taxon>
        <taxon>Bacillati</taxon>
        <taxon>Bacillota</taxon>
        <taxon>Tissierellia</taxon>
        <taxon>Tissierellales</taxon>
        <taxon>Tissierellaceae</taxon>
        <taxon>Tissierella</taxon>
    </lineage>
</organism>
<dbReference type="Pfam" id="PF00072">
    <property type="entry name" value="Response_reg"/>
    <property type="match status" value="1"/>
</dbReference>